<dbReference type="RefSeq" id="XP_067920122.1">
    <property type="nucleotide sequence ID" value="XM_068067909.1"/>
</dbReference>
<proteinExistence type="predicted"/>
<name>A0A2C6KPI3_9APIC</name>
<dbReference type="EMBL" id="MIGC01004168">
    <property type="protein sequence ID" value="PHJ18415.1"/>
    <property type="molecule type" value="Genomic_DNA"/>
</dbReference>
<gene>
    <name evidence="1" type="ORF">CSUI_007765</name>
</gene>
<protein>
    <submittedName>
        <fullName evidence="1">Uncharacterized protein</fullName>
    </submittedName>
</protein>
<comment type="caution">
    <text evidence="1">The sequence shown here is derived from an EMBL/GenBank/DDBJ whole genome shotgun (WGS) entry which is preliminary data.</text>
</comment>
<dbReference type="VEuPathDB" id="ToxoDB:CSUI_007765"/>
<dbReference type="GeneID" id="94431120"/>
<evidence type="ECO:0000313" key="2">
    <source>
        <dbReference type="Proteomes" id="UP000221165"/>
    </source>
</evidence>
<evidence type="ECO:0000313" key="1">
    <source>
        <dbReference type="EMBL" id="PHJ18415.1"/>
    </source>
</evidence>
<sequence>MKRHPSSWVGRSVRLCEWSVYFFVSRFPSLPCLLRIQQGPLRLSYSQRATSMKRYEDPSAESHMSCRLSERCCERGLSSIKFTLYGNRRRNLSVLSSSSDVHRKAVKKRKTTPKEKNLDRLLEYIVLPQPPSGCTYIHLRAGGSIGIRVSCMEMVT</sequence>
<dbReference type="Proteomes" id="UP000221165">
    <property type="component" value="Unassembled WGS sequence"/>
</dbReference>
<keyword evidence="2" id="KW-1185">Reference proteome</keyword>
<dbReference type="AlphaFoldDB" id="A0A2C6KPI3"/>
<reference evidence="1 2" key="1">
    <citation type="journal article" date="2017" name="Int. J. Parasitol.">
        <title>The genome of the protozoan parasite Cystoisospora suis and a reverse vaccinology approach to identify vaccine candidates.</title>
        <authorList>
            <person name="Palmieri N."/>
            <person name="Shrestha A."/>
            <person name="Ruttkowski B."/>
            <person name="Beck T."/>
            <person name="Vogl C."/>
            <person name="Tomley F."/>
            <person name="Blake D.P."/>
            <person name="Joachim A."/>
        </authorList>
    </citation>
    <scope>NUCLEOTIDE SEQUENCE [LARGE SCALE GENOMIC DNA]</scope>
    <source>
        <strain evidence="1 2">Wien I</strain>
    </source>
</reference>
<accession>A0A2C6KPI3</accession>
<organism evidence="1 2">
    <name type="scientific">Cystoisospora suis</name>
    <dbReference type="NCBI Taxonomy" id="483139"/>
    <lineage>
        <taxon>Eukaryota</taxon>
        <taxon>Sar</taxon>
        <taxon>Alveolata</taxon>
        <taxon>Apicomplexa</taxon>
        <taxon>Conoidasida</taxon>
        <taxon>Coccidia</taxon>
        <taxon>Eucoccidiorida</taxon>
        <taxon>Eimeriorina</taxon>
        <taxon>Sarcocystidae</taxon>
        <taxon>Cystoisospora</taxon>
    </lineage>
</organism>